<organism evidence="1">
    <name type="scientific">Siphoviridae sp. ctXQq5</name>
    <dbReference type="NCBI Taxonomy" id="2826368"/>
    <lineage>
        <taxon>Viruses</taxon>
        <taxon>Duplodnaviria</taxon>
        <taxon>Heunggongvirae</taxon>
        <taxon>Uroviricota</taxon>
        <taxon>Caudoviricetes</taxon>
    </lineage>
</organism>
<evidence type="ECO:0000313" key="1">
    <source>
        <dbReference type="EMBL" id="DAD88184.1"/>
    </source>
</evidence>
<accession>A0A8S5N134</accession>
<sequence length="62" mass="7345">MEAKKNRVYCSRRACRYYVNSIESRSKYFLYNEIRMPPSHIATLNLVSKGEDENNICNVKIK</sequence>
<name>A0A8S5N134_9CAUD</name>
<dbReference type="EMBL" id="BK015037">
    <property type="protein sequence ID" value="DAD88184.1"/>
    <property type="molecule type" value="Genomic_DNA"/>
</dbReference>
<proteinExistence type="predicted"/>
<reference evidence="1" key="1">
    <citation type="journal article" date="2021" name="Proc. Natl. Acad. Sci. U.S.A.">
        <title>A Catalog of Tens of Thousands of Viruses from Human Metagenomes Reveals Hidden Associations with Chronic Diseases.</title>
        <authorList>
            <person name="Tisza M.J."/>
            <person name="Buck C.B."/>
        </authorList>
    </citation>
    <scope>NUCLEOTIDE SEQUENCE</scope>
    <source>
        <strain evidence="1">CtXQq5</strain>
    </source>
</reference>
<protein>
    <submittedName>
        <fullName evidence="1">Uncharacterized protein</fullName>
    </submittedName>
</protein>